<evidence type="ECO:0000256" key="1">
    <source>
        <dbReference type="ARBA" id="ARBA00001966"/>
    </source>
</evidence>
<dbReference type="NCBIfam" id="NF006757">
    <property type="entry name" value="PRK09277.1"/>
    <property type="match status" value="1"/>
</dbReference>
<dbReference type="Pfam" id="PF00694">
    <property type="entry name" value="Aconitase_C"/>
    <property type="match status" value="1"/>
</dbReference>
<dbReference type="PROSITE" id="PS01244">
    <property type="entry name" value="ACONITASE_2"/>
    <property type="match status" value="1"/>
</dbReference>
<reference evidence="10 11" key="1">
    <citation type="submission" date="2019-03" db="EMBL/GenBank/DDBJ databases">
        <title>Genomic Encyclopedia of Archaeal and Bacterial Type Strains, Phase II (KMG-II): from individual species to whole genera.</title>
        <authorList>
            <person name="Goeker M."/>
        </authorList>
    </citation>
    <scope>NUCLEOTIDE SEQUENCE [LARGE SCALE GENOMIC DNA]</scope>
    <source>
        <strain evidence="10 11">DSM 45499</strain>
    </source>
</reference>
<dbReference type="UniPathway" id="UPA00946"/>
<evidence type="ECO:0000259" key="8">
    <source>
        <dbReference type="Pfam" id="PF00330"/>
    </source>
</evidence>
<dbReference type="Gene3D" id="6.10.190.10">
    <property type="match status" value="1"/>
</dbReference>
<dbReference type="PANTHER" id="PTHR11670">
    <property type="entry name" value="ACONITASE/IRON-RESPONSIVE ELEMENT FAMILY MEMBER"/>
    <property type="match status" value="1"/>
</dbReference>
<dbReference type="InterPro" id="IPR001030">
    <property type="entry name" value="Acoase/IPM_deHydtase_lsu_aba"/>
</dbReference>
<keyword evidence="5 7" id="KW-0411">Iron-sulfur</keyword>
<dbReference type="PROSITE" id="PS00450">
    <property type="entry name" value="ACONITASE_1"/>
    <property type="match status" value="1"/>
</dbReference>
<evidence type="ECO:0000313" key="11">
    <source>
        <dbReference type="Proteomes" id="UP000294927"/>
    </source>
</evidence>
<dbReference type="GO" id="GO:0046872">
    <property type="term" value="F:metal ion binding"/>
    <property type="evidence" value="ECO:0007669"/>
    <property type="project" value="UniProtKB-KW"/>
</dbReference>
<evidence type="ECO:0000256" key="3">
    <source>
        <dbReference type="ARBA" id="ARBA00022723"/>
    </source>
</evidence>
<dbReference type="EMBL" id="SOCP01000007">
    <property type="protein sequence ID" value="TDV49981.1"/>
    <property type="molecule type" value="Genomic_DNA"/>
</dbReference>
<comment type="caution">
    <text evidence="10">The sequence shown here is derived from an EMBL/GenBank/DDBJ whole genome shotgun (WGS) entry which is preliminary data.</text>
</comment>
<evidence type="ECO:0000256" key="6">
    <source>
        <dbReference type="ARBA" id="ARBA00023239"/>
    </source>
</evidence>
<comment type="function">
    <text evidence="7">Catalyzes the isomerization of citrate to isocitrate via cis-aconitate.</text>
</comment>
<dbReference type="UniPathway" id="UPA00223">
    <property type="reaction ID" value="UER00718"/>
</dbReference>
<accession>A0A4V3FT58</accession>
<dbReference type="GO" id="GO:0003994">
    <property type="term" value="F:aconitate hydratase activity"/>
    <property type="evidence" value="ECO:0007669"/>
    <property type="project" value="UniProtKB-EC"/>
</dbReference>
<dbReference type="InterPro" id="IPR015931">
    <property type="entry name" value="Acnase/IPM_dHydase_lsu_aba_1/3"/>
</dbReference>
<proteinExistence type="inferred from homology"/>
<evidence type="ECO:0000256" key="2">
    <source>
        <dbReference type="ARBA" id="ARBA00007185"/>
    </source>
</evidence>
<dbReference type="GO" id="GO:0051539">
    <property type="term" value="F:4 iron, 4 sulfur cluster binding"/>
    <property type="evidence" value="ECO:0007669"/>
    <property type="project" value="UniProtKB-KW"/>
</dbReference>
<dbReference type="InterPro" id="IPR006249">
    <property type="entry name" value="Aconitase/IRP2"/>
</dbReference>
<keyword evidence="3" id="KW-0479">Metal-binding</keyword>
<dbReference type="SUPFAM" id="SSF53732">
    <property type="entry name" value="Aconitase iron-sulfur domain"/>
    <property type="match status" value="1"/>
</dbReference>
<comment type="similarity">
    <text evidence="2 7">Belongs to the aconitase/IPM isomerase family.</text>
</comment>
<dbReference type="NCBIfam" id="NF009520">
    <property type="entry name" value="PRK12881.1"/>
    <property type="match status" value="1"/>
</dbReference>
<organism evidence="10 11">
    <name type="scientific">Actinophytocola oryzae</name>
    <dbReference type="NCBI Taxonomy" id="502181"/>
    <lineage>
        <taxon>Bacteria</taxon>
        <taxon>Bacillati</taxon>
        <taxon>Actinomycetota</taxon>
        <taxon>Actinomycetes</taxon>
        <taxon>Pseudonocardiales</taxon>
        <taxon>Pseudonocardiaceae</taxon>
    </lineage>
</organism>
<dbReference type="EC" id="4.2.1.3" evidence="7"/>
<sequence length="876" mass="92840">MALNTFSSIARLDLADETFLVHRIDAVLGAERLPLSHKILLENLLRHEDGDTVTADQIAALAAGTLDVVAFSPSRVFLHDTNGIPVLTDLAALRDAVAETGGDPRRVSPVIPSDLTVDHSIAAEVAGRTDALAVNIAHEYARNAERYRFLKWGQRLDGFRIVPPGSGIMHQINLEYLAPVVVRRDGWAFPDTCAGTDSHTTMVNALGVLAWGVGGIEAELALLGEPLTMVVPPVVGVDLVGALAPGVTATDLVLTIAETLRAHGVVGSFVEFTGPAVAGLPLAQRATIANMCPEFGATVALFPVDRTTLDYLRLTGRTPDHVAAVETYAKEQGLWHDPAATPRYDERVRIDLAGVTAALAGPRRPQDRVSLHDVPANATAAVNQIRRIRTVTPEDSGQVLDGAVAIAAITSCTNTSNPHVMVAAGLLARNARARGLRTKPWVKASLAPGSTTVADYLRDAGLSDPLDELGFNLVGFGCMTCIGNSGPLLPAVADAVGERGAVVAAVLSGNRNFDGRIHNDVSLNYLASPPLVVAYALTGSVTHDLTTEPIGVDRDGVDVMLADLWPSDAEIDALVDEHVTPEVFRTAYTGFFDGDERWRAVPAADGDRFDWSAGSTYLRRPPFLDGVTGTVPAPADILGARVLALLGGSVTTDHISPAGRIPVRSSAGRYLTALGETHLGTYAARRGNFEVMVRGGFANPRLRNLLAPGEGGVTPDFTRGGEIVPIHDAACSYAVAGVPLIVVAGAEYGTGSSRDWAAKATALLGVRAVLACSFERIHRANLVQLGVLPLQFLDGQNAEALGLDGTESFDLTGLESALRAPRSRVTVRARRPGWAREFAVLARLDTPQETVYHAHGGVLPFVYRRFLNGESGRDDH</sequence>
<keyword evidence="11" id="KW-1185">Reference proteome</keyword>
<comment type="catalytic activity">
    <reaction evidence="7">
        <text>citrate = D-threo-isocitrate</text>
        <dbReference type="Rhea" id="RHEA:10336"/>
        <dbReference type="ChEBI" id="CHEBI:15562"/>
        <dbReference type="ChEBI" id="CHEBI:16947"/>
        <dbReference type="EC" id="4.2.1.3"/>
    </reaction>
</comment>
<keyword evidence="7" id="KW-0004">4Fe-4S</keyword>
<keyword evidence="6 7" id="KW-0456">Lyase</keyword>
<keyword evidence="4 7" id="KW-0408">Iron</keyword>
<feature type="domain" description="Aconitase/3-isopropylmalate dehydratase large subunit alpha/beta/alpha" evidence="8">
    <location>
        <begin position="69"/>
        <end position="539"/>
    </location>
</feature>
<dbReference type="SUPFAM" id="SSF52016">
    <property type="entry name" value="LeuD/IlvD-like"/>
    <property type="match status" value="1"/>
</dbReference>
<dbReference type="Proteomes" id="UP000294927">
    <property type="component" value="Unassembled WGS sequence"/>
</dbReference>
<dbReference type="AlphaFoldDB" id="A0A4V3FT58"/>
<dbReference type="InterPro" id="IPR000573">
    <property type="entry name" value="AconitaseA/IPMdHydase_ssu_swvl"/>
</dbReference>
<dbReference type="PRINTS" id="PR00415">
    <property type="entry name" value="ACONITASE"/>
</dbReference>
<dbReference type="Gene3D" id="3.30.499.10">
    <property type="entry name" value="Aconitase, domain 3"/>
    <property type="match status" value="2"/>
</dbReference>
<dbReference type="InterPro" id="IPR015928">
    <property type="entry name" value="Aconitase/3IPM_dehydase_swvl"/>
</dbReference>
<dbReference type="FunFam" id="3.20.19.10:FF:000001">
    <property type="entry name" value="Aconitate hydratase"/>
    <property type="match status" value="1"/>
</dbReference>
<dbReference type="Gene3D" id="3.20.19.10">
    <property type="entry name" value="Aconitase, domain 4"/>
    <property type="match status" value="1"/>
</dbReference>
<dbReference type="NCBIfam" id="TIGR01341">
    <property type="entry name" value="aconitase_1"/>
    <property type="match status" value="1"/>
</dbReference>
<evidence type="ECO:0000256" key="5">
    <source>
        <dbReference type="ARBA" id="ARBA00023014"/>
    </source>
</evidence>
<feature type="domain" description="Aconitase A/isopropylmalate dehydratase small subunit swivel" evidence="9">
    <location>
        <begin position="681"/>
        <end position="793"/>
    </location>
</feature>
<evidence type="ECO:0000259" key="9">
    <source>
        <dbReference type="Pfam" id="PF00694"/>
    </source>
</evidence>
<dbReference type="OrthoDB" id="9764318at2"/>
<name>A0A4V3FT58_9PSEU</name>
<evidence type="ECO:0000256" key="7">
    <source>
        <dbReference type="RuleBase" id="RU361275"/>
    </source>
</evidence>
<gene>
    <name evidence="10" type="ORF">CLV71_107329</name>
</gene>
<dbReference type="InterPro" id="IPR036008">
    <property type="entry name" value="Aconitase_4Fe-4S_dom"/>
</dbReference>
<dbReference type="GO" id="GO:0006099">
    <property type="term" value="P:tricarboxylic acid cycle"/>
    <property type="evidence" value="ECO:0007669"/>
    <property type="project" value="UniProtKB-UniPathway"/>
</dbReference>
<dbReference type="InterPro" id="IPR018136">
    <property type="entry name" value="Aconitase_4Fe-4S_BS"/>
</dbReference>
<dbReference type="Pfam" id="PF00330">
    <property type="entry name" value="Aconitase"/>
    <property type="match status" value="1"/>
</dbReference>
<protein>
    <recommendedName>
        <fullName evidence="7">Aconitate hydratase</fullName>
        <shortName evidence="7">Aconitase</shortName>
        <ecNumber evidence="7">4.2.1.3</ecNumber>
    </recommendedName>
</protein>
<dbReference type="RefSeq" id="WP_133904651.1">
    <property type="nucleotide sequence ID" value="NZ_SOCP01000007.1"/>
</dbReference>
<evidence type="ECO:0000256" key="4">
    <source>
        <dbReference type="ARBA" id="ARBA00023004"/>
    </source>
</evidence>
<comment type="cofactor">
    <cofactor evidence="1">
        <name>[4Fe-4S] cluster</name>
        <dbReference type="ChEBI" id="CHEBI:49883"/>
    </cofactor>
</comment>
<evidence type="ECO:0000313" key="10">
    <source>
        <dbReference type="EMBL" id="TDV49981.1"/>
    </source>
</evidence>